<feature type="repeat" description="ANK" evidence="3">
    <location>
        <begin position="250"/>
        <end position="282"/>
    </location>
</feature>
<dbReference type="SMART" id="SM00248">
    <property type="entry name" value="ANK"/>
    <property type="match status" value="3"/>
</dbReference>
<dbReference type="PANTHER" id="PTHR24198">
    <property type="entry name" value="ANKYRIN REPEAT AND PROTEIN KINASE DOMAIN-CONTAINING PROTEIN"/>
    <property type="match status" value="1"/>
</dbReference>
<dbReference type="InterPro" id="IPR002110">
    <property type="entry name" value="Ankyrin_rpt"/>
</dbReference>
<protein>
    <submittedName>
        <fullName evidence="4">Ankyrin</fullName>
    </submittedName>
</protein>
<dbReference type="InterPro" id="IPR036770">
    <property type="entry name" value="Ankyrin_rpt-contain_sf"/>
</dbReference>
<dbReference type="Pfam" id="PF12796">
    <property type="entry name" value="Ank_2"/>
    <property type="match status" value="1"/>
</dbReference>
<evidence type="ECO:0000256" key="2">
    <source>
        <dbReference type="ARBA" id="ARBA00023043"/>
    </source>
</evidence>
<dbReference type="PROSITE" id="PS50297">
    <property type="entry name" value="ANK_REP_REGION"/>
    <property type="match status" value="3"/>
</dbReference>
<dbReference type="AlphaFoldDB" id="A0A9P4J0P5"/>
<evidence type="ECO:0000256" key="1">
    <source>
        <dbReference type="ARBA" id="ARBA00022737"/>
    </source>
</evidence>
<evidence type="ECO:0000256" key="3">
    <source>
        <dbReference type="PROSITE-ProRule" id="PRU00023"/>
    </source>
</evidence>
<organism evidence="4 5">
    <name type="scientific">Myriangium duriaei CBS 260.36</name>
    <dbReference type="NCBI Taxonomy" id="1168546"/>
    <lineage>
        <taxon>Eukaryota</taxon>
        <taxon>Fungi</taxon>
        <taxon>Dikarya</taxon>
        <taxon>Ascomycota</taxon>
        <taxon>Pezizomycotina</taxon>
        <taxon>Dothideomycetes</taxon>
        <taxon>Dothideomycetidae</taxon>
        <taxon>Myriangiales</taxon>
        <taxon>Myriangiaceae</taxon>
        <taxon>Myriangium</taxon>
    </lineage>
</organism>
<feature type="repeat" description="ANK" evidence="3">
    <location>
        <begin position="215"/>
        <end position="247"/>
    </location>
</feature>
<gene>
    <name evidence="4" type="ORF">K461DRAFT_278745</name>
</gene>
<keyword evidence="1" id="KW-0677">Repeat</keyword>
<accession>A0A9P4J0P5</accession>
<dbReference type="PANTHER" id="PTHR24198:SF165">
    <property type="entry name" value="ANKYRIN REPEAT-CONTAINING PROTEIN-RELATED"/>
    <property type="match status" value="1"/>
</dbReference>
<proteinExistence type="predicted"/>
<feature type="repeat" description="ANK" evidence="3">
    <location>
        <begin position="147"/>
        <end position="173"/>
    </location>
</feature>
<keyword evidence="5" id="KW-1185">Reference proteome</keyword>
<reference evidence="4" key="1">
    <citation type="journal article" date="2020" name="Stud. Mycol.">
        <title>101 Dothideomycetes genomes: a test case for predicting lifestyles and emergence of pathogens.</title>
        <authorList>
            <person name="Haridas S."/>
            <person name="Albert R."/>
            <person name="Binder M."/>
            <person name="Bloem J."/>
            <person name="Labutti K."/>
            <person name="Salamov A."/>
            <person name="Andreopoulos B."/>
            <person name="Baker S."/>
            <person name="Barry K."/>
            <person name="Bills G."/>
            <person name="Bluhm B."/>
            <person name="Cannon C."/>
            <person name="Castanera R."/>
            <person name="Culley D."/>
            <person name="Daum C."/>
            <person name="Ezra D."/>
            <person name="Gonzalez J."/>
            <person name="Henrissat B."/>
            <person name="Kuo A."/>
            <person name="Liang C."/>
            <person name="Lipzen A."/>
            <person name="Lutzoni F."/>
            <person name="Magnuson J."/>
            <person name="Mondo S."/>
            <person name="Nolan M."/>
            <person name="Ohm R."/>
            <person name="Pangilinan J."/>
            <person name="Park H.-J."/>
            <person name="Ramirez L."/>
            <person name="Alfaro M."/>
            <person name="Sun H."/>
            <person name="Tritt A."/>
            <person name="Yoshinaga Y."/>
            <person name="Zwiers L.-H."/>
            <person name="Turgeon B."/>
            <person name="Goodwin S."/>
            <person name="Spatafora J."/>
            <person name="Crous P."/>
            <person name="Grigoriev I."/>
        </authorList>
    </citation>
    <scope>NUCLEOTIDE SEQUENCE</scope>
    <source>
        <strain evidence="4">CBS 260.36</strain>
    </source>
</reference>
<dbReference type="Gene3D" id="1.25.40.20">
    <property type="entry name" value="Ankyrin repeat-containing domain"/>
    <property type="match status" value="1"/>
</dbReference>
<dbReference type="EMBL" id="ML996086">
    <property type="protein sequence ID" value="KAF2152514.1"/>
    <property type="molecule type" value="Genomic_DNA"/>
</dbReference>
<evidence type="ECO:0000313" key="4">
    <source>
        <dbReference type="EMBL" id="KAF2152514.1"/>
    </source>
</evidence>
<evidence type="ECO:0000313" key="5">
    <source>
        <dbReference type="Proteomes" id="UP000799439"/>
    </source>
</evidence>
<dbReference type="SUPFAM" id="SSF48403">
    <property type="entry name" value="Ankyrin repeat"/>
    <property type="match status" value="1"/>
</dbReference>
<comment type="caution">
    <text evidence="4">The sequence shown here is derived from an EMBL/GenBank/DDBJ whole genome shotgun (WGS) entry which is preliminary data.</text>
</comment>
<keyword evidence="2 3" id="KW-0040">ANK repeat</keyword>
<dbReference type="PROSITE" id="PS50088">
    <property type="entry name" value="ANK_REPEAT"/>
    <property type="match status" value="3"/>
</dbReference>
<sequence>MGIHGSTRDIWDVLEGDDTARLVIEASSSGDDKELQKLLSQPQWIKTMLERPETIYSDMDPKEAPNAVREVMAMPMFNLERALNAGAWNGHAAVVSALLTFATQQGMHASDIITRWTINKTIFNGHAAAFKALASADPNVINFSLGHGTLPLYEAVRLRQPDMVAVLLELGADPLHPVEPSKNIEGFNSSLMSKAALCEGPRMTQMLLDYGVPIAHTSALHTAAACGHLDTMRLLMQHGADANEVNSKWRGWTPMHFAASEGEVDAMKLLEQSGAHSDSKDANDKTPAQVLEEYTFSKSTHQ</sequence>
<dbReference type="Proteomes" id="UP000799439">
    <property type="component" value="Unassembled WGS sequence"/>
</dbReference>
<name>A0A9P4J0P5_9PEZI</name>
<dbReference type="OrthoDB" id="5369447at2759"/>